<dbReference type="Proteomes" id="UP000009022">
    <property type="component" value="Unassembled WGS sequence"/>
</dbReference>
<keyword evidence="9" id="KW-1185">Reference proteome</keyword>
<evidence type="ECO:0000313" key="9">
    <source>
        <dbReference type="Proteomes" id="UP000009022"/>
    </source>
</evidence>
<dbReference type="PANTHER" id="PTHR19331">
    <property type="entry name" value="SCAVENGER RECEPTOR DOMAIN-CONTAINING"/>
    <property type="match status" value="1"/>
</dbReference>
<comment type="caution">
    <text evidence="5">Lacks conserved residue(s) required for the propagation of feature annotation.</text>
</comment>
<dbReference type="EMBL" id="DS985258">
    <property type="protein sequence ID" value="EDV20654.1"/>
    <property type="molecule type" value="Genomic_DNA"/>
</dbReference>
<dbReference type="SUPFAM" id="SSF56487">
    <property type="entry name" value="SRCR-like"/>
    <property type="match status" value="1"/>
</dbReference>
<evidence type="ECO:0000313" key="8">
    <source>
        <dbReference type="EMBL" id="EDV20654.1"/>
    </source>
</evidence>
<accession>B3S9H7</accession>
<feature type="disulfide bond" evidence="5">
    <location>
        <begin position="155"/>
        <end position="219"/>
    </location>
</feature>
<dbReference type="GeneID" id="6758067"/>
<evidence type="ECO:0000256" key="6">
    <source>
        <dbReference type="SAM" id="Phobius"/>
    </source>
</evidence>
<gene>
    <name evidence="8" type="ORF">TRIADDRAFT_60910</name>
</gene>
<proteinExistence type="predicted"/>
<dbReference type="CTD" id="6758067"/>
<evidence type="ECO:0000256" key="3">
    <source>
        <dbReference type="ARBA" id="ARBA00023157"/>
    </source>
</evidence>
<evidence type="ECO:0000256" key="5">
    <source>
        <dbReference type="PROSITE-ProRule" id="PRU00196"/>
    </source>
</evidence>
<evidence type="ECO:0000256" key="1">
    <source>
        <dbReference type="ARBA" id="ARBA00022729"/>
    </source>
</evidence>
<dbReference type="InParanoid" id="B3S9H7"/>
<dbReference type="RefSeq" id="XP_002116854.1">
    <property type="nucleotide sequence ID" value="XM_002116818.1"/>
</dbReference>
<evidence type="ECO:0000256" key="4">
    <source>
        <dbReference type="ARBA" id="ARBA00023180"/>
    </source>
</evidence>
<dbReference type="GO" id="GO:0016020">
    <property type="term" value="C:membrane"/>
    <property type="evidence" value="ECO:0007669"/>
    <property type="project" value="InterPro"/>
</dbReference>
<dbReference type="Gene3D" id="3.10.250.10">
    <property type="entry name" value="SRCR-like domain"/>
    <property type="match status" value="1"/>
</dbReference>
<keyword evidence="1" id="KW-0732">Signal</keyword>
<dbReference type="PANTHER" id="PTHR19331:SF465">
    <property type="entry name" value="EGG PEPTIDE SPERACT RECEPTOR"/>
    <property type="match status" value="1"/>
</dbReference>
<organism evidence="8 9">
    <name type="scientific">Trichoplax adhaerens</name>
    <name type="common">Trichoplax reptans</name>
    <dbReference type="NCBI Taxonomy" id="10228"/>
    <lineage>
        <taxon>Eukaryota</taxon>
        <taxon>Metazoa</taxon>
        <taxon>Placozoa</taxon>
        <taxon>Uniplacotomia</taxon>
        <taxon>Trichoplacea</taxon>
        <taxon>Trichoplacidae</taxon>
        <taxon>Trichoplax</taxon>
    </lineage>
</organism>
<dbReference type="Pfam" id="PF00530">
    <property type="entry name" value="SRCR"/>
    <property type="match status" value="1"/>
</dbReference>
<keyword evidence="6" id="KW-0812">Transmembrane</keyword>
<evidence type="ECO:0000256" key="2">
    <source>
        <dbReference type="ARBA" id="ARBA00022737"/>
    </source>
</evidence>
<keyword evidence="6" id="KW-0472">Membrane</keyword>
<sequence length="487" mass="54767">MGLLKGQGFMKEFGSATNTMCPRNCICNNLKVTCPRLDDDLQNIPANTKSIILQQELVCEDVRLQRLIKFAQKSHIQLIGRCVRSDISKTFLLKDLINLSTSNITANLASNLQLRTKRASSFHSNYGLYLHNGLSKTEGTVIVTRANLLLEGTICDRYWTLTDADVICRQLGFLSASSAKGTTNGTTYKAAVITSLSCKGDEEIIDQCSLTWIHPYRTCWQSMGPATVKCKTENHNLKFPGNSPVNCDFSYGFCGWMKNGNWLWSWNGGKGHGGYVKSGKPFIFLHKSPKEVYLLQGTLTSPTLISSSSGKNIYISFSASKSYYFRSILEFRYRYIDEKAYTSISTQLSKVGGTWETYISTGFKAKKEFRVEIYCAMPRYVSVNYGSFGMSNLQVHGAQVAIKNNSVKLIIALSLLSIIPITLVVYLLYRRRQKLNSRANLNLGSDNLSNARFRFNHPRVRHFNLPPDYNEVILMSQQQSESISTQT</sequence>
<evidence type="ECO:0000259" key="7">
    <source>
        <dbReference type="PROSITE" id="PS50287"/>
    </source>
</evidence>
<feature type="transmembrane region" description="Helical" evidence="6">
    <location>
        <begin position="409"/>
        <end position="429"/>
    </location>
</feature>
<dbReference type="PROSITE" id="PS50287">
    <property type="entry name" value="SRCR_2"/>
    <property type="match status" value="1"/>
</dbReference>
<name>B3S9H7_TRIAD</name>
<keyword evidence="2" id="KW-0677">Repeat</keyword>
<dbReference type="HOGENOM" id="CLU_560609_0_0_1"/>
<keyword evidence="3 5" id="KW-1015">Disulfide bond</keyword>
<dbReference type="KEGG" id="tad:TRIADDRAFT_60910"/>
<feature type="disulfide bond" evidence="5">
    <location>
        <begin position="198"/>
        <end position="208"/>
    </location>
</feature>
<keyword evidence="4" id="KW-0325">Glycoprotein</keyword>
<dbReference type="PhylomeDB" id="B3S9H7"/>
<dbReference type="InterPro" id="IPR036772">
    <property type="entry name" value="SRCR-like_dom_sf"/>
</dbReference>
<feature type="domain" description="SRCR" evidence="7">
    <location>
        <begin position="128"/>
        <end position="231"/>
    </location>
</feature>
<protein>
    <recommendedName>
        <fullName evidence="7">SRCR domain-containing protein</fullName>
    </recommendedName>
</protein>
<dbReference type="InterPro" id="IPR001190">
    <property type="entry name" value="SRCR"/>
</dbReference>
<dbReference type="SMART" id="SM00202">
    <property type="entry name" value="SR"/>
    <property type="match status" value="1"/>
</dbReference>
<dbReference type="AlphaFoldDB" id="B3S9H7"/>
<reference evidence="8 9" key="1">
    <citation type="journal article" date="2008" name="Nature">
        <title>The Trichoplax genome and the nature of placozoans.</title>
        <authorList>
            <person name="Srivastava M."/>
            <person name="Begovic E."/>
            <person name="Chapman J."/>
            <person name="Putnam N.H."/>
            <person name="Hellsten U."/>
            <person name="Kawashima T."/>
            <person name="Kuo A."/>
            <person name="Mitros T."/>
            <person name="Salamov A."/>
            <person name="Carpenter M.L."/>
            <person name="Signorovitch A.Y."/>
            <person name="Moreno M.A."/>
            <person name="Kamm K."/>
            <person name="Grimwood J."/>
            <person name="Schmutz J."/>
            <person name="Shapiro H."/>
            <person name="Grigoriev I.V."/>
            <person name="Buss L.W."/>
            <person name="Schierwater B."/>
            <person name="Dellaporta S.L."/>
            <person name="Rokhsar D.S."/>
        </authorList>
    </citation>
    <scope>NUCLEOTIDE SEQUENCE [LARGE SCALE GENOMIC DNA]</scope>
    <source>
        <strain evidence="8 9">Grell-BS-1999</strain>
    </source>
</reference>
<keyword evidence="6" id="KW-1133">Transmembrane helix</keyword>